<evidence type="ECO:0000256" key="2">
    <source>
        <dbReference type="ARBA" id="ARBA00022703"/>
    </source>
</evidence>
<evidence type="ECO:0000256" key="3">
    <source>
        <dbReference type="ARBA" id="ARBA00022812"/>
    </source>
</evidence>
<protein>
    <submittedName>
        <fullName evidence="9">E</fullName>
    </submittedName>
</protein>
<evidence type="ECO:0000256" key="6">
    <source>
        <dbReference type="ARBA" id="ARBA00023136"/>
    </source>
</evidence>
<evidence type="ECO:0000313" key="8">
    <source>
        <dbReference type="EMBL" id="WCZ56020.1"/>
    </source>
</evidence>
<evidence type="ECO:0000256" key="1">
    <source>
        <dbReference type="ARBA" id="ARBA00022692"/>
    </source>
</evidence>
<keyword evidence="3" id="KW-1040">Host Golgi apparatus</keyword>
<dbReference type="HAMAP" id="MF_04204">
    <property type="entry name" value="BETA_CORONA_E"/>
    <property type="match status" value="1"/>
</dbReference>
<dbReference type="EMBL" id="OQ297731">
    <property type="protein sequence ID" value="WCZ56030.1"/>
    <property type="molecule type" value="Genomic_RNA"/>
</dbReference>
<keyword evidence="5 7" id="KW-1133">Transmembrane helix</keyword>
<dbReference type="InterPro" id="IPR043506">
    <property type="entry name" value="E_protein_bCoV"/>
</dbReference>
<evidence type="ECO:0000313" key="9">
    <source>
        <dbReference type="EMBL" id="WCZ56030.1"/>
    </source>
</evidence>
<keyword evidence="2" id="KW-0053">Apoptosis</keyword>
<evidence type="ECO:0000256" key="5">
    <source>
        <dbReference type="ARBA" id="ARBA00022989"/>
    </source>
</evidence>
<dbReference type="GO" id="GO:0016020">
    <property type="term" value="C:membrane"/>
    <property type="evidence" value="ECO:0007669"/>
    <property type="project" value="InterPro"/>
</dbReference>
<evidence type="ECO:0000256" key="4">
    <source>
        <dbReference type="ARBA" id="ARBA00022870"/>
    </source>
</evidence>
<organism evidence="9">
    <name type="scientific">Pika coronavirus</name>
    <dbReference type="NCBI Taxonomy" id="3027598"/>
    <lineage>
        <taxon>Viruses</taxon>
        <taxon>Riboviria</taxon>
        <taxon>Orthornavirae</taxon>
        <taxon>Pisuviricota</taxon>
        <taxon>Pisoniviricetes</taxon>
        <taxon>Nidovirales</taxon>
        <taxon>Cornidovirineae</taxon>
        <taxon>Coronaviridae</taxon>
        <taxon>Coronavirinae</taxon>
    </lineage>
</organism>
<dbReference type="EMBL" id="OQ297730">
    <property type="protein sequence ID" value="WCZ56020.1"/>
    <property type="molecule type" value="Genomic_RNA"/>
</dbReference>
<sequence>MELINSFSLSNTFWYVGQIIFIVAVCAFILLIVIALLATLKLCVQLCGLLNTLVLSPTIYVYNKGNELYDAFNNSKPPYLDLEEV</sequence>
<keyword evidence="6 7" id="KW-0472">Membrane</keyword>
<keyword evidence="4" id="KW-1043">Host membrane</keyword>
<feature type="transmembrane region" description="Helical" evidence="7">
    <location>
        <begin position="12"/>
        <end position="37"/>
    </location>
</feature>
<keyword evidence="1 7" id="KW-0812">Transmembrane</keyword>
<accession>A0AAT9T687</accession>
<proteinExistence type="inferred from homology"/>
<dbReference type="InterPro" id="IPR003873">
    <property type="entry name" value="E_protein_CoV"/>
</dbReference>
<dbReference type="PROSITE" id="PS51926">
    <property type="entry name" value="COV_E"/>
    <property type="match status" value="1"/>
</dbReference>
<dbReference type="GO" id="GO:0046760">
    <property type="term" value="P:viral budding from Golgi membrane"/>
    <property type="evidence" value="ECO:0007669"/>
    <property type="project" value="InterPro"/>
</dbReference>
<dbReference type="Pfam" id="PF02723">
    <property type="entry name" value="CoV_E"/>
    <property type="match status" value="1"/>
</dbReference>
<name>A0AAT9T687_9NIDO</name>
<reference evidence="9" key="1">
    <citation type="journal article" date="2023" name="Nat. Commun.">
        <title>Virus diversity, wildlife-domestic animal circulation and potential zoonotic viruses of small mammals, pangolins and zoo animals.</title>
        <authorList>
            <person name="Cui X."/>
            <person name="Fan K."/>
            <person name="Liang X."/>
            <person name="Gong W."/>
            <person name="Chen W."/>
            <person name="He B."/>
            <person name="Chen X."/>
            <person name="Wang H."/>
            <person name="Wang X."/>
            <person name="Zhang P."/>
            <person name="Lu X."/>
            <person name="Chen R."/>
            <person name="Lin K."/>
            <person name="Liu J."/>
            <person name="Zhai J."/>
            <person name="Liu D.X."/>
            <person name="Shan F."/>
            <person name="Li Y."/>
            <person name="Chen R.A."/>
            <person name="Meng H."/>
            <person name="Li X."/>
            <person name="Mi S."/>
            <person name="Jiang J."/>
            <person name="Zhou N."/>
            <person name="Chen Z."/>
            <person name="Zou J.-J."/>
            <person name="Ge D."/>
            <person name="Yang Q."/>
            <person name="He K."/>
            <person name="Chen T."/>
            <person name="Wu Y.-J."/>
            <person name="Lu H."/>
            <person name="Irwin D.M."/>
            <person name="Shen X."/>
            <person name="Hu Y."/>
            <person name="Lu X."/>
            <person name="Ding C."/>
            <person name="Guan Y."/>
            <person name="Tu C."/>
            <person name="Shen Y."/>
        </authorList>
    </citation>
    <scope>NUCLEOTIDE SEQUENCE</scope>
    <source>
        <strain evidence="8">SC/C6-241.18/2021</strain>
        <strain evidence="9">SC/C6-247.18/2021</strain>
    </source>
</reference>
<evidence type="ECO:0000256" key="7">
    <source>
        <dbReference type="SAM" id="Phobius"/>
    </source>
</evidence>